<proteinExistence type="predicted"/>
<reference evidence="1" key="2">
    <citation type="submission" date="2025-09" db="UniProtKB">
        <authorList>
            <consortium name="Ensembl"/>
        </authorList>
    </citation>
    <scope>IDENTIFICATION</scope>
</reference>
<keyword evidence="2" id="KW-1185">Reference proteome</keyword>
<organism evidence="1 2">
    <name type="scientific">Acanthochromis polyacanthus</name>
    <name type="common">spiny chromis</name>
    <dbReference type="NCBI Taxonomy" id="80966"/>
    <lineage>
        <taxon>Eukaryota</taxon>
        <taxon>Metazoa</taxon>
        <taxon>Chordata</taxon>
        <taxon>Craniata</taxon>
        <taxon>Vertebrata</taxon>
        <taxon>Euteleostomi</taxon>
        <taxon>Actinopterygii</taxon>
        <taxon>Neopterygii</taxon>
        <taxon>Teleostei</taxon>
        <taxon>Neoteleostei</taxon>
        <taxon>Acanthomorphata</taxon>
        <taxon>Ovalentaria</taxon>
        <taxon>Pomacentridae</taxon>
        <taxon>Acanthochromis</taxon>
    </lineage>
</organism>
<reference evidence="1" key="1">
    <citation type="submission" date="2025-08" db="UniProtKB">
        <authorList>
            <consortium name="Ensembl"/>
        </authorList>
    </citation>
    <scope>IDENTIFICATION</scope>
</reference>
<dbReference type="Ensembl" id="ENSAPOT00000022755.1">
    <property type="protein sequence ID" value="ENSAPOP00000014357.1"/>
    <property type="gene ID" value="ENSAPOG00000017238.1"/>
</dbReference>
<dbReference type="InParanoid" id="A0A3Q1FEQ5"/>
<accession>A0A3Q1FEQ5</accession>
<sequence length="75" mass="8608">MSAELTKPAHLFCLSEASSRTNVRTRQNKSCFSIFSPILPICRRRVTVELQELLVWPESFDLTLTLIKTVNMAHM</sequence>
<dbReference type="Proteomes" id="UP000257200">
    <property type="component" value="Unplaced"/>
</dbReference>
<evidence type="ECO:0000313" key="2">
    <source>
        <dbReference type="Proteomes" id="UP000257200"/>
    </source>
</evidence>
<protein>
    <submittedName>
        <fullName evidence="1">Uncharacterized protein</fullName>
    </submittedName>
</protein>
<dbReference type="AlphaFoldDB" id="A0A3Q1FEQ5"/>
<evidence type="ECO:0000313" key="1">
    <source>
        <dbReference type="Ensembl" id="ENSAPOP00000014357.1"/>
    </source>
</evidence>
<name>A0A3Q1FEQ5_9TELE</name>